<protein>
    <recommendedName>
        <fullName evidence="2">Hpc2-related domain-containing protein</fullName>
    </recommendedName>
</protein>
<dbReference type="EMBL" id="GBXM01073431">
    <property type="protein sequence ID" value="JAH35146.1"/>
    <property type="molecule type" value="Transcribed_RNA"/>
</dbReference>
<accession>A0A0E9S1H0</accession>
<evidence type="ECO:0000259" key="2">
    <source>
        <dbReference type="Pfam" id="PF08729"/>
    </source>
</evidence>
<dbReference type="GO" id="GO:0006325">
    <property type="term" value="P:chromatin organization"/>
    <property type="evidence" value="ECO:0007669"/>
    <property type="project" value="TreeGrafter"/>
</dbReference>
<name>A0A0E9S1H0_ANGAN</name>
<evidence type="ECO:0000256" key="1">
    <source>
        <dbReference type="SAM" id="MobiDB-lite"/>
    </source>
</evidence>
<dbReference type="PANTHER" id="PTHR21669">
    <property type="entry name" value="CAPZ-INTERACTING PROTEIN AND RELATED PROTEINS"/>
    <property type="match status" value="1"/>
</dbReference>
<reference evidence="3" key="2">
    <citation type="journal article" date="2015" name="Fish Shellfish Immunol.">
        <title>Early steps in the European eel (Anguilla anguilla)-Vibrio vulnificus interaction in the gills: Role of the RtxA13 toxin.</title>
        <authorList>
            <person name="Callol A."/>
            <person name="Pajuelo D."/>
            <person name="Ebbesson L."/>
            <person name="Teles M."/>
            <person name="MacKenzie S."/>
            <person name="Amaro C."/>
        </authorList>
    </citation>
    <scope>NUCLEOTIDE SEQUENCE</scope>
</reference>
<dbReference type="PANTHER" id="PTHR21669:SF28">
    <property type="entry name" value="YEMANUCLEIN"/>
    <property type="match status" value="1"/>
</dbReference>
<dbReference type="Pfam" id="PF08729">
    <property type="entry name" value="HUN"/>
    <property type="match status" value="1"/>
</dbReference>
<feature type="region of interest" description="Disordered" evidence="1">
    <location>
        <begin position="52"/>
        <end position="73"/>
    </location>
</feature>
<organism evidence="3">
    <name type="scientific">Anguilla anguilla</name>
    <name type="common">European freshwater eel</name>
    <name type="synonym">Muraena anguilla</name>
    <dbReference type="NCBI Taxonomy" id="7936"/>
    <lineage>
        <taxon>Eukaryota</taxon>
        <taxon>Metazoa</taxon>
        <taxon>Chordata</taxon>
        <taxon>Craniata</taxon>
        <taxon>Vertebrata</taxon>
        <taxon>Euteleostomi</taxon>
        <taxon>Actinopterygii</taxon>
        <taxon>Neopterygii</taxon>
        <taxon>Teleostei</taxon>
        <taxon>Anguilliformes</taxon>
        <taxon>Anguillidae</taxon>
        <taxon>Anguilla</taxon>
    </lineage>
</organism>
<dbReference type="GO" id="GO:0005634">
    <property type="term" value="C:nucleus"/>
    <property type="evidence" value="ECO:0007669"/>
    <property type="project" value="TreeGrafter"/>
</dbReference>
<evidence type="ECO:0000313" key="3">
    <source>
        <dbReference type="EMBL" id="JAH35146.1"/>
    </source>
</evidence>
<feature type="domain" description="Hpc2-related" evidence="2">
    <location>
        <begin position="2"/>
        <end position="46"/>
    </location>
</feature>
<reference evidence="3" key="1">
    <citation type="submission" date="2014-11" db="EMBL/GenBank/DDBJ databases">
        <authorList>
            <person name="Amaro Gonzalez C."/>
        </authorList>
    </citation>
    <scope>NUCLEOTIDE SEQUENCE</scope>
</reference>
<proteinExistence type="predicted"/>
<sequence>MQDLIDMGYGYDETDSFIDNSEAYDELVPASLTTKYGGFYINSGMLQFRQASESESDDFTDEMKKMKAPKKKN</sequence>
<dbReference type="InterPro" id="IPR014840">
    <property type="entry name" value="HRD"/>
</dbReference>
<dbReference type="AlphaFoldDB" id="A0A0E9S1H0"/>